<evidence type="ECO:0000256" key="4">
    <source>
        <dbReference type="ARBA" id="ARBA00023163"/>
    </source>
</evidence>
<dbReference type="SUPFAM" id="SSF48498">
    <property type="entry name" value="Tetracyclin repressor-like, C-terminal domain"/>
    <property type="match status" value="1"/>
</dbReference>
<dbReference type="InterPro" id="IPR009057">
    <property type="entry name" value="Homeodomain-like_sf"/>
</dbReference>
<evidence type="ECO:0000256" key="1">
    <source>
        <dbReference type="ARBA" id="ARBA00022491"/>
    </source>
</evidence>
<evidence type="ECO:0000256" key="3">
    <source>
        <dbReference type="ARBA" id="ARBA00023125"/>
    </source>
</evidence>
<reference evidence="7 8" key="1">
    <citation type="submission" date="2021-01" db="EMBL/GenBank/DDBJ databases">
        <title>Sequencing the genomes of 1000 actinobacteria strains.</title>
        <authorList>
            <person name="Klenk H.-P."/>
        </authorList>
    </citation>
    <scope>NUCLEOTIDE SEQUENCE [LARGE SCALE GENOMIC DNA]</scope>
    <source>
        <strain evidence="7 8">DSM 46000</strain>
    </source>
</reference>
<gene>
    <name evidence="7" type="ORF">JOD49_000561</name>
</gene>
<dbReference type="PRINTS" id="PR00455">
    <property type="entry name" value="HTHTETR"/>
</dbReference>
<dbReference type="Gene3D" id="1.10.357.10">
    <property type="entry name" value="Tetracycline Repressor, domain 2"/>
    <property type="match status" value="1"/>
</dbReference>
<keyword evidence="1" id="KW-0678">Repressor</keyword>
<evidence type="ECO:0000256" key="5">
    <source>
        <dbReference type="PROSITE-ProRule" id="PRU00335"/>
    </source>
</evidence>
<keyword evidence="8" id="KW-1185">Reference proteome</keyword>
<evidence type="ECO:0000259" key="6">
    <source>
        <dbReference type="PROSITE" id="PS50977"/>
    </source>
</evidence>
<dbReference type="Pfam" id="PF00440">
    <property type="entry name" value="TetR_N"/>
    <property type="match status" value="1"/>
</dbReference>
<sequence length="190" mass="20827">MARDGVYAKGRLRREEILDVALEVFADEGYRGTSLRTIAARCGLTVAGVMHYFDSREDLLTQVIVRRDQTGRPIYHDAPRTLAENVRGNAERPGLVELFVSLTAAARDPEHPAREVLAGRYEGLRATLGEDVRARQEAGEIPAHLDPEALARLIIAVTDGAQLQWMVDDGATLEGPLGTLLYDVLGLARP</sequence>
<dbReference type="SUPFAM" id="SSF46689">
    <property type="entry name" value="Homeodomain-like"/>
    <property type="match status" value="1"/>
</dbReference>
<evidence type="ECO:0000313" key="8">
    <source>
        <dbReference type="Proteomes" id="UP000698059"/>
    </source>
</evidence>
<dbReference type="PANTHER" id="PTHR30055:SF234">
    <property type="entry name" value="HTH-TYPE TRANSCRIPTIONAL REGULATOR BETI"/>
    <property type="match status" value="1"/>
</dbReference>
<dbReference type="InterPro" id="IPR050109">
    <property type="entry name" value="HTH-type_TetR-like_transc_reg"/>
</dbReference>
<dbReference type="InterPro" id="IPR039538">
    <property type="entry name" value="BetI_C"/>
</dbReference>
<dbReference type="PROSITE" id="PS50977">
    <property type="entry name" value="HTH_TETR_2"/>
    <property type="match status" value="1"/>
</dbReference>
<dbReference type="RefSeq" id="WP_205305886.1">
    <property type="nucleotide sequence ID" value="NZ_BAAAVF010000010.1"/>
</dbReference>
<keyword evidence="2" id="KW-0805">Transcription regulation</keyword>
<dbReference type="Proteomes" id="UP000698059">
    <property type="component" value="Unassembled WGS sequence"/>
</dbReference>
<proteinExistence type="predicted"/>
<evidence type="ECO:0000256" key="2">
    <source>
        <dbReference type="ARBA" id="ARBA00023015"/>
    </source>
</evidence>
<protein>
    <submittedName>
        <fullName evidence="7">AcrR family transcriptional regulator</fullName>
    </submittedName>
</protein>
<dbReference type="InterPro" id="IPR036271">
    <property type="entry name" value="Tet_transcr_reg_TetR-rel_C_sf"/>
</dbReference>
<dbReference type="Pfam" id="PF13977">
    <property type="entry name" value="TetR_C_6"/>
    <property type="match status" value="1"/>
</dbReference>
<comment type="caution">
    <text evidence="7">The sequence shown here is derived from an EMBL/GenBank/DDBJ whole genome shotgun (WGS) entry which is preliminary data.</text>
</comment>
<accession>A0ABS2LB57</accession>
<keyword evidence="3 5" id="KW-0238">DNA-binding</keyword>
<organism evidence="7 8">
    <name type="scientific">Oerskovia jenensis</name>
    <dbReference type="NCBI Taxonomy" id="162169"/>
    <lineage>
        <taxon>Bacteria</taxon>
        <taxon>Bacillati</taxon>
        <taxon>Actinomycetota</taxon>
        <taxon>Actinomycetes</taxon>
        <taxon>Micrococcales</taxon>
        <taxon>Cellulomonadaceae</taxon>
        <taxon>Oerskovia</taxon>
    </lineage>
</organism>
<feature type="domain" description="HTH tetR-type" evidence="6">
    <location>
        <begin position="11"/>
        <end position="71"/>
    </location>
</feature>
<dbReference type="InterPro" id="IPR001647">
    <property type="entry name" value="HTH_TetR"/>
</dbReference>
<dbReference type="EMBL" id="JAFBBO010000001">
    <property type="protein sequence ID" value="MBM7477641.1"/>
    <property type="molecule type" value="Genomic_DNA"/>
</dbReference>
<feature type="DNA-binding region" description="H-T-H motif" evidence="5">
    <location>
        <begin position="34"/>
        <end position="53"/>
    </location>
</feature>
<evidence type="ECO:0000313" key="7">
    <source>
        <dbReference type="EMBL" id="MBM7477641.1"/>
    </source>
</evidence>
<keyword evidence="4" id="KW-0804">Transcription</keyword>
<dbReference type="PANTHER" id="PTHR30055">
    <property type="entry name" value="HTH-TYPE TRANSCRIPTIONAL REGULATOR RUTR"/>
    <property type="match status" value="1"/>
</dbReference>
<name>A0ABS2LB57_9CELL</name>